<feature type="chain" id="PRO_5014729058" description="Peptidase M6-like domain-containing protein" evidence="1">
    <location>
        <begin position="31"/>
        <end position="557"/>
    </location>
</feature>
<evidence type="ECO:0000313" key="3">
    <source>
        <dbReference type="EMBL" id="PKK91244.1"/>
    </source>
</evidence>
<dbReference type="Gene3D" id="2.60.40.10">
    <property type="entry name" value="Immunoglobulins"/>
    <property type="match status" value="1"/>
</dbReference>
<dbReference type="InterPro" id="IPR013783">
    <property type="entry name" value="Ig-like_fold"/>
</dbReference>
<accession>A0A2N1PSC9</accession>
<keyword evidence="1" id="KW-0732">Signal</keyword>
<dbReference type="AlphaFoldDB" id="A0A2N1PSC9"/>
<evidence type="ECO:0000256" key="1">
    <source>
        <dbReference type="SAM" id="SignalP"/>
    </source>
</evidence>
<organism evidence="3 4">
    <name type="scientific">Candidatus Wallbacteria bacterium HGW-Wallbacteria-1</name>
    <dbReference type="NCBI Taxonomy" id="2013854"/>
    <lineage>
        <taxon>Bacteria</taxon>
        <taxon>Candidatus Walliibacteriota</taxon>
    </lineage>
</organism>
<feature type="domain" description="Peptidase M6-like" evidence="2">
    <location>
        <begin position="264"/>
        <end position="365"/>
    </location>
</feature>
<name>A0A2N1PSC9_9BACT</name>
<dbReference type="PANTHER" id="PTHR41775">
    <property type="entry name" value="SECRETED PROTEIN-RELATED"/>
    <property type="match status" value="1"/>
</dbReference>
<dbReference type="EMBL" id="PGXC01000003">
    <property type="protein sequence ID" value="PKK91244.1"/>
    <property type="molecule type" value="Genomic_DNA"/>
</dbReference>
<dbReference type="Proteomes" id="UP000233256">
    <property type="component" value="Unassembled WGS sequence"/>
</dbReference>
<evidence type="ECO:0000313" key="4">
    <source>
        <dbReference type="Proteomes" id="UP000233256"/>
    </source>
</evidence>
<sequence>MKSFNSKHLFVLMSLFLAAALLSFGNAAMALKLTAPENNATLTPEDKILFSWNAADDASAYELMIWDSSEKSVINSFSETTELKLDKSLAQGTYKWSIRPMKNLDEPSGDFSEKFTFSVGEATEPEEGEFKKTGKTIVVPIQFSDVTFASEGTTDYKASIKTKMDGMGEYYKTISWNAPDAMDELAYDIAPVYTSTETRAHYGKDIESDTPNRQGLNYKVDAGDFGSANAGPRALKKEALEYLRTKKVPYSKYSHIIYVVPGGGGNNAPNDQIWPHSVSIAPWTIINVPFTDYVVGGTASGILMGIDTSVAIYSHEFGHQFGLPDLYPYHPDRVDRNLGWAGLMASGANLGENGVGMTGLSKKRGYFSGSSKKDWLKKSKVEKVDSSGDFTVHSRDGEGTPTLILVAIKSTWDPDDYFAVEVFDRKKADRDFRATVDLKATPIAGLSDTNNASAGVLIYHTDDDDVDDIKYLQTMPADASSSKKHFLPGGFYEDLGVKVEVVSMKDEGNHWSADVKVTYDDSVKRPGGFGNTIKGVGIVIKNKFFDLFAPEASNGAE</sequence>
<dbReference type="Pfam" id="PF05547">
    <property type="entry name" value="Peptidase_M6"/>
    <property type="match status" value="1"/>
</dbReference>
<protein>
    <recommendedName>
        <fullName evidence="2">Peptidase M6-like domain-containing protein</fullName>
    </recommendedName>
</protein>
<dbReference type="InterPro" id="IPR008757">
    <property type="entry name" value="Peptidase_M6-like_domain"/>
</dbReference>
<dbReference type="SUPFAM" id="SSF55486">
    <property type="entry name" value="Metalloproteases ('zincins'), catalytic domain"/>
    <property type="match status" value="1"/>
</dbReference>
<reference evidence="3 4" key="1">
    <citation type="journal article" date="2017" name="ISME J.">
        <title>Potential for microbial H2 and metal transformations associated with novel bacteria and archaea in deep terrestrial subsurface sediments.</title>
        <authorList>
            <person name="Hernsdorf A.W."/>
            <person name="Amano Y."/>
            <person name="Miyakawa K."/>
            <person name="Ise K."/>
            <person name="Suzuki Y."/>
            <person name="Anantharaman K."/>
            <person name="Probst A."/>
            <person name="Burstein D."/>
            <person name="Thomas B.C."/>
            <person name="Banfield J.F."/>
        </authorList>
    </citation>
    <scope>NUCLEOTIDE SEQUENCE [LARGE SCALE GENOMIC DNA]</scope>
    <source>
        <strain evidence="3">HGW-Wallbacteria-1</strain>
    </source>
</reference>
<comment type="caution">
    <text evidence="3">The sequence shown here is derived from an EMBL/GenBank/DDBJ whole genome shotgun (WGS) entry which is preliminary data.</text>
</comment>
<evidence type="ECO:0000259" key="2">
    <source>
        <dbReference type="Pfam" id="PF05547"/>
    </source>
</evidence>
<feature type="signal peptide" evidence="1">
    <location>
        <begin position="1"/>
        <end position="30"/>
    </location>
</feature>
<dbReference type="GO" id="GO:0008233">
    <property type="term" value="F:peptidase activity"/>
    <property type="evidence" value="ECO:0007669"/>
    <property type="project" value="InterPro"/>
</dbReference>
<dbReference type="GO" id="GO:0006508">
    <property type="term" value="P:proteolysis"/>
    <property type="evidence" value="ECO:0007669"/>
    <property type="project" value="InterPro"/>
</dbReference>
<gene>
    <name evidence="3" type="ORF">CVV64_05595</name>
</gene>
<proteinExistence type="predicted"/>
<dbReference type="PANTHER" id="PTHR41775:SF1">
    <property type="entry name" value="PEPTIDASE M6-LIKE DOMAIN-CONTAINING PROTEIN"/>
    <property type="match status" value="1"/>
</dbReference>